<evidence type="ECO:0000313" key="6">
    <source>
        <dbReference type="EMBL" id="EYC12503.1"/>
    </source>
</evidence>
<dbReference type="PANTHER" id="PTHR46955">
    <property type="entry name" value="PROTEIN CBG01349-RELATED"/>
    <property type="match status" value="1"/>
</dbReference>
<dbReference type="AlphaFoldDB" id="A0A016UD32"/>
<sequence>MSSVVTMPGDSDMITNTICLYVDIFLLIICILQILANFVVLYVWITSSRLRRNDSLILLVSLAFIDFVYAVLQFPYLIILIAGSKPDDVPFNYDPWVIVPLGGPSAALMKSGCTVTTAIAIDRVLALYFPLQYYQRSKRYWSWGAFIFALFLAFIDWLILQLTVTIKPVPGCSSFGCFTNELFRAYWGLSNMMMNLFSCLLTVVIVYHLFKRQIKPMRTAEIERSNKSKIDKSANRVALYILLVSALIGVVPGCLNGVGTIVSFPLLAEVSFFVGTCATLSGLSHAFIFAMAHREIKHAILTKIFRHGEVLPATTRIDASTVVVGPTSTKKKTVVRGKHPESNSTEK</sequence>
<evidence type="ECO:0000256" key="4">
    <source>
        <dbReference type="ARBA" id="ARBA00023136"/>
    </source>
</evidence>
<evidence type="ECO:0000256" key="2">
    <source>
        <dbReference type="ARBA" id="ARBA00022692"/>
    </source>
</evidence>
<keyword evidence="3" id="KW-1133">Transmembrane helix</keyword>
<dbReference type="Gene3D" id="1.20.1070.10">
    <property type="entry name" value="Rhodopsin 7-helix transmembrane proteins"/>
    <property type="match status" value="1"/>
</dbReference>
<dbReference type="OrthoDB" id="5838358at2759"/>
<dbReference type="CDD" id="cd00637">
    <property type="entry name" value="7tm_classA_rhodopsin-like"/>
    <property type="match status" value="1"/>
</dbReference>
<dbReference type="Pfam" id="PF10316">
    <property type="entry name" value="7TM_GPCR_Srbc"/>
    <property type="match status" value="1"/>
</dbReference>
<evidence type="ECO:0000259" key="5">
    <source>
        <dbReference type="PROSITE" id="PS50262"/>
    </source>
</evidence>
<accession>A0A016UD32</accession>
<comment type="subcellular location">
    <subcellularLocation>
        <location evidence="1">Membrane</location>
    </subcellularLocation>
</comment>
<evidence type="ECO:0000256" key="1">
    <source>
        <dbReference type="ARBA" id="ARBA00004370"/>
    </source>
</evidence>
<dbReference type="EMBL" id="JARK01001383">
    <property type="protein sequence ID" value="EYC12503.1"/>
    <property type="molecule type" value="Genomic_DNA"/>
</dbReference>
<feature type="domain" description="G-protein coupled receptors family 1 profile" evidence="5">
    <location>
        <begin position="36"/>
        <end position="247"/>
    </location>
</feature>
<organism evidence="6 7">
    <name type="scientific">Ancylostoma ceylanicum</name>
    <dbReference type="NCBI Taxonomy" id="53326"/>
    <lineage>
        <taxon>Eukaryota</taxon>
        <taxon>Metazoa</taxon>
        <taxon>Ecdysozoa</taxon>
        <taxon>Nematoda</taxon>
        <taxon>Chromadorea</taxon>
        <taxon>Rhabditida</taxon>
        <taxon>Rhabditina</taxon>
        <taxon>Rhabditomorpha</taxon>
        <taxon>Strongyloidea</taxon>
        <taxon>Ancylostomatidae</taxon>
        <taxon>Ancylostomatinae</taxon>
        <taxon>Ancylostoma</taxon>
    </lineage>
</organism>
<dbReference type="PANTHER" id="PTHR46955:SF3">
    <property type="entry name" value="G_PROTEIN_RECEP_F1_2 DOMAIN-CONTAINING PROTEIN"/>
    <property type="match status" value="1"/>
</dbReference>
<dbReference type="Proteomes" id="UP000024635">
    <property type="component" value="Unassembled WGS sequence"/>
</dbReference>
<dbReference type="GO" id="GO:0016020">
    <property type="term" value="C:membrane"/>
    <property type="evidence" value="ECO:0007669"/>
    <property type="project" value="UniProtKB-SubCell"/>
</dbReference>
<dbReference type="InterPro" id="IPR017452">
    <property type="entry name" value="GPCR_Rhodpsn_7TM"/>
</dbReference>
<gene>
    <name evidence="6" type="primary">Acey_s0047.g1519</name>
    <name evidence="6" type="ORF">Y032_0047g1519</name>
</gene>
<keyword evidence="4" id="KW-0472">Membrane</keyword>
<dbReference type="InterPro" id="IPR019420">
    <property type="entry name" value="7TM_GPCR_serpentine_rcpt_Srbc"/>
</dbReference>
<name>A0A016UD32_9BILA</name>
<dbReference type="GO" id="GO:0004930">
    <property type="term" value="F:G protein-coupled receptor activity"/>
    <property type="evidence" value="ECO:0007669"/>
    <property type="project" value="InterPro"/>
</dbReference>
<evidence type="ECO:0000256" key="3">
    <source>
        <dbReference type="ARBA" id="ARBA00022989"/>
    </source>
</evidence>
<comment type="caution">
    <text evidence="6">The sequence shown here is derived from an EMBL/GenBank/DDBJ whole genome shotgun (WGS) entry which is preliminary data.</text>
</comment>
<dbReference type="InterPro" id="IPR000276">
    <property type="entry name" value="GPCR_Rhodpsn"/>
</dbReference>
<evidence type="ECO:0000313" key="7">
    <source>
        <dbReference type="Proteomes" id="UP000024635"/>
    </source>
</evidence>
<dbReference type="InterPro" id="IPR052322">
    <property type="entry name" value="Mito_rRNA_Mtase_NSUN4"/>
</dbReference>
<keyword evidence="7" id="KW-1185">Reference proteome</keyword>
<protein>
    <recommendedName>
        <fullName evidence="5">G-protein coupled receptors family 1 profile domain-containing protein</fullName>
    </recommendedName>
</protein>
<dbReference type="SUPFAM" id="SSF81321">
    <property type="entry name" value="Family A G protein-coupled receptor-like"/>
    <property type="match status" value="1"/>
</dbReference>
<reference evidence="7" key="1">
    <citation type="journal article" date="2015" name="Nat. Genet.">
        <title>The genome and transcriptome of the zoonotic hookworm Ancylostoma ceylanicum identify infection-specific gene families.</title>
        <authorList>
            <person name="Schwarz E.M."/>
            <person name="Hu Y."/>
            <person name="Antoshechkin I."/>
            <person name="Miller M.M."/>
            <person name="Sternberg P.W."/>
            <person name="Aroian R.V."/>
        </authorList>
    </citation>
    <scope>NUCLEOTIDE SEQUENCE</scope>
    <source>
        <strain evidence="7">HY135</strain>
    </source>
</reference>
<dbReference type="PRINTS" id="PR00237">
    <property type="entry name" value="GPCRRHODOPSN"/>
</dbReference>
<keyword evidence="2" id="KW-0812">Transmembrane</keyword>
<proteinExistence type="predicted"/>
<dbReference type="PROSITE" id="PS50262">
    <property type="entry name" value="G_PROTEIN_RECEP_F1_2"/>
    <property type="match status" value="1"/>
</dbReference>